<sequence>MSLALHLGHFKDHLVHLRQLLPHRLTLSTTQKIIVVSFSASVLVVGVLARYFRRRKKTFDPSHFRGRSNVFSSKRSRASGIRSPNGDLGSVASSGRRSAAFSNIYGERYVRQNSVIASGKASVASGSLVSSGLPVPEGLDTANLTPQQLGVMETRYETTCVNS</sequence>
<gene>
    <name evidence="2" type="ORF">ACAOBT_LOCUS8967</name>
</gene>
<dbReference type="EMBL" id="CAKOFQ010006775">
    <property type="protein sequence ID" value="CAH1970523.1"/>
    <property type="molecule type" value="Genomic_DNA"/>
</dbReference>
<organism evidence="2 3">
    <name type="scientific">Acanthoscelides obtectus</name>
    <name type="common">Bean weevil</name>
    <name type="synonym">Bruchus obtectus</name>
    <dbReference type="NCBI Taxonomy" id="200917"/>
    <lineage>
        <taxon>Eukaryota</taxon>
        <taxon>Metazoa</taxon>
        <taxon>Ecdysozoa</taxon>
        <taxon>Arthropoda</taxon>
        <taxon>Hexapoda</taxon>
        <taxon>Insecta</taxon>
        <taxon>Pterygota</taxon>
        <taxon>Neoptera</taxon>
        <taxon>Endopterygota</taxon>
        <taxon>Coleoptera</taxon>
        <taxon>Polyphaga</taxon>
        <taxon>Cucujiformia</taxon>
        <taxon>Chrysomeloidea</taxon>
        <taxon>Chrysomelidae</taxon>
        <taxon>Bruchinae</taxon>
        <taxon>Bruchini</taxon>
        <taxon>Acanthoscelides</taxon>
    </lineage>
</organism>
<dbReference type="GO" id="GO:0008053">
    <property type="term" value="P:mitochondrial fusion"/>
    <property type="evidence" value="ECO:0007669"/>
    <property type="project" value="InterPro"/>
</dbReference>
<reference evidence="2" key="1">
    <citation type="submission" date="2022-03" db="EMBL/GenBank/DDBJ databases">
        <authorList>
            <person name="Sayadi A."/>
        </authorList>
    </citation>
    <scope>NUCLEOTIDE SEQUENCE</scope>
</reference>
<evidence type="ECO:0000313" key="3">
    <source>
        <dbReference type="Proteomes" id="UP001152888"/>
    </source>
</evidence>
<keyword evidence="1" id="KW-0472">Membrane</keyword>
<keyword evidence="1" id="KW-1133">Transmembrane helix</keyword>
<accession>A0A9P0P6A0</accession>
<dbReference type="Pfam" id="PF10265">
    <property type="entry name" value="Miga"/>
    <property type="match status" value="1"/>
</dbReference>
<comment type="caution">
    <text evidence="2">The sequence shown here is derived from an EMBL/GenBank/DDBJ whole genome shotgun (WGS) entry which is preliminary data.</text>
</comment>
<evidence type="ECO:0000256" key="1">
    <source>
        <dbReference type="SAM" id="Phobius"/>
    </source>
</evidence>
<feature type="transmembrane region" description="Helical" evidence="1">
    <location>
        <begin position="33"/>
        <end position="52"/>
    </location>
</feature>
<dbReference type="InterPro" id="IPR019392">
    <property type="entry name" value="Miga"/>
</dbReference>
<dbReference type="OrthoDB" id="6759640at2759"/>
<keyword evidence="1" id="KW-0812">Transmembrane</keyword>
<name>A0A9P0P6A0_ACAOB</name>
<dbReference type="Proteomes" id="UP001152888">
    <property type="component" value="Unassembled WGS sequence"/>
</dbReference>
<keyword evidence="3" id="KW-1185">Reference proteome</keyword>
<protein>
    <submittedName>
        <fullName evidence="2">Uncharacterized protein</fullName>
    </submittedName>
</protein>
<proteinExistence type="predicted"/>
<evidence type="ECO:0000313" key="2">
    <source>
        <dbReference type="EMBL" id="CAH1970523.1"/>
    </source>
</evidence>
<dbReference type="AlphaFoldDB" id="A0A9P0P6A0"/>